<sequence>MDSDSVLSYDMKMEILSRTSLKTLDAMRCSNKEFNKLAYDSCFLNMYKKKNNVVSGLIVQSISDRKFVKEFIPSRESTSLDLSFLPNSAPVLASSEQGIMVLETNSPRRVMFSICKPATKQFLLLPPNIIKRYKTIMVAVIVVGSTPLRYKIVRLSQPGELERLRWPSTYCCEVFNSTTWTWRQLNNNITLPHSVFFSRPSITARGSTYVLLTDGNVMKFDTRSEKWTTFSSPVTTRTIEVYPYMKLVKYQDKLGFACKQLNGFWEIWVLAVDESWEKTYVLNKEDTRRMSLEGLYDLNTSVMLDHNIVLFCGFEGGDNIRTVISSPPPYVTFLLRSDFEPVDLGGHKSPG</sequence>
<comment type="caution">
    <text evidence="1">The sequence shown here is derived from an EMBL/GenBank/DDBJ whole genome shotgun (WGS) entry which is preliminary data.</text>
</comment>
<dbReference type="Proteomes" id="UP001056120">
    <property type="component" value="Linkage Group LG20"/>
</dbReference>
<protein>
    <submittedName>
        <fullName evidence="1">Uncharacterized protein</fullName>
    </submittedName>
</protein>
<evidence type="ECO:0000313" key="2">
    <source>
        <dbReference type="Proteomes" id="UP001056120"/>
    </source>
</evidence>
<organism evidence="1 2">
    <name type="scientific">Smallanthus sonchifolius</name>
    <dbReference type="NCBI Taxonomy" id="185202"/>
    <lineage>
        <taxon>Eukaryota</taxon>
        <taxon>Viridiplantae</taxon>
        <taxon>Streptophyta</taxon>
        <taxon>Embryophyta</taxon>
        <taxon>Tracheophyta</taxon>
        <taxon>Spermatophyta</taxon>
        <taxon>Magnoliopsida</taxon>
        <taxon>eudicotyledons</taxon>
        <taxon>Gunneridae</taxon>
        <taxon>Pentapetalae</taxon>
        <taxon>asterids</taxon>
        <taxon>campanulids</taxon>
        <taxon>Asterales</taxon>
        <taxon>Asteraceae</taxon>
        <taxon>Asteroideae</taxon>
        <taxon>Heliantheae alliance</taxon>
        <taxon>Millerieae</taxon>
        <taxon>Smallanthus</taxon>
    </lineage>
</organism>
<reference evidence="2" key="1">
    <citation type="journal article" date="2022" name="Mol. Ecol. Resour.">
        <title>The genomes of chicory, endive, great burdock and yacon provide insights into Asteraceae palaeo-polyploidization history and plant inulin production.</title>
        <authorList>
            <person name="Fan W."/>
            <person name="Wang S."/>
            <person name="Wang H."/>
            <person name="Wang A."/>
            <person name="Jiang F."/>
            <person name="Liu H."/>
            <person name="Zhao H."/>
            <person name="Xu D."/>
            <person name="Zhang Y."/>
        </authorList>
    </citation>
    <scope>NUCLEOTIDE SEQUENCE [LARGE SCALE GENOMIC DNA]</scope>
    <source>
        <strain evidence="2">cv. Yunnan</strain>
    </source>
</reference>
<keyword evidence="2" id="KW-1185">Reference proteome</keyword>
<reference evidence="1 2" key="2">
    <citation type="journal article" date="2022" name="Mol. Ecol. Resour.">
        <title>The genomes of chicory, endive, great burdock and yacon provide insights into Asteraceae paleo-polyploidization history and plant inulin production.</title>
        <authorList>
            <person name="Fan W."/>
            <person name="Wang S."/>
            <person name="Wang H."/>
            <person name="Wang A."/>
            <person name="Jiang F."/>
            <person name="Liu H."/>
            <person name="Zhao H."/>
            <person name="Xu D."/>
            <person name="Zhang Y."/>
        </authorList>
    </citation>
    <scope>NUCLEOTIDE SEQUENCE [LARGE SCALE GENOMIC DNA]</scope>
    <source>
        <strain evidence="2">cv. Yunnan</strain>
        <tissue evidence="1">Leaves</tissue>
    </source>
</reference>
<gene>
    <name evidence="1" type="ORF">L1987_59763</name>
</gene>
<dbReference type="EMBL" id="CM042037">
    <property type="protein sequence ID" value="KAI3742083.1"/>
    <property type="molecule type" value="Genomic_DNA"/>
</dbReference>
<name>A0ACB9D6S9_9ASTR</name>
<proteinExistence type="predicted"/>
<evidence type="ECO:0000313" key="1">
    <source>
        <dbReference type="EMBL" id="KAI3742083.1"/>
    </source>
</evidence>
<accession>A0ACB9D6S9</accession>